<evidence type="ECO:0000256" key="2">
    <source>
        <dbReference type="ARBA" id="ARBA00022771"/>
    </source>
</evidence>
<evidence type="ECO:0000256" key="3">
    <source>
        <dbReference type="ARBA" id="ARBA00022833"/>
    </source>
</evidence>
<evidence type="ECO:0000259" key="4">
    <source>
        <dbReference type="PROSITE" id="PS51266"/>
    </source>
</evidence>
<sequence length="100" mass="11244">MTAIIGIDVDAAGRCRHYHGPTDIAGMWCTQCQAYFACYKCHDALRDHPFAPARKTQLAVICGVCGQRMNFASYHTGHCPQCGHDFNPRCALHQDHYFKN</sequence>
<evidence type="ECO:0000313" key="6">
    <source>
        <dbReference type="Proteomes" id="UP001220377"/>
    </source>
</evidence>
<feature type="domain" description="CHY-type" evidence="4">
    <location>
        <begin position="8"/>
        <end position="84"/>
    </location>
</feature>
<keyword evidence="2" id="KW-0863">Zinc-finger</keyword>
<dbReference type="SUPFAM" id="SSF161219">
    <property type="entry name" value="CHY zinc finger-like"/>
    <property type="match status" value="1"/>
</dbReference>
<dbReference type="InterPro" id="IPR037274">
    <property type="entry name" value="Znf_CHY_sf"/>
</dbReference>
<keyword evidence="6" id="KW-1185">Reference proteome</keyword>
<dbReference type="PIRSF" id="PIRSF017292">
    <property type="entry name" value="UCP017292_Znf_CHY"/>
    <property type="match status" value="1"/>
</dbReference>
<dbReference type="InterPro" id="IPR008913">
    <property type="entry name" value="Znf_CHY"/>
</dbReference>
<dbReference type="Proteomes" id="UP001220377">
    <property type="component" value="Chromosome"/>
</dbReference>
<dbReference type="InterPro" id="IPR016694">
    <property type="entry name" value="UCP017292"/>
</dbReference>
<dbReference type="Pfam" id="PF05495">
    <property type="entry name" value="zf-CHY"/>
    <property type="match status" value="1"/>
</dbReference>
<keyword evidence="3" id="KW-0862">Zinc</keyword>
<name>A0ABY7WZZ3_9LACO</name>
<reference evidence="5 6" key="1">
    <citation type="submission" date="2023-02" db="EMBL/GenBank/DDBJ databases">
        <title>Genome sequence of Lacticaseibacillus sp. KACC 23028.</title>
        <authorList>
            <person name="Kim S."/>
            <person name="Heo J."/>
            <person name="Kwon S.-W."/>
        </authorList>
    </citation>
    <scope>NUCLEOTIDE SEQUENCE [LARGE SCALE GENOMIC DNA]</scope>
    <source>
        <strain evidence="5 6">KACC 23028</strain>
    </source>
</reference>
<organism evidence="5 6">
    <name type="scientific">Lacticaseibacillus pabuli</name>
    <dbReference type="NCBI Taxonomy" id="3025672"/>
    <lineage>
        <taxon>Bacteria</taxon>
        <taxon>Bacillati</taxon>
        <taxon>Bacillota</taxon>
        <taxon>Bacilli</taxon>
        <taxon>Lactobacillales</taxon>
        <taxon>Lactobacillaceae</taxon>
        <taxon>Lacticaseibacillus</taxon>
    </lineage>
</organism>
<dbReference type="PROSITE" id="PS51266">
    <property type="entry name" value="ZF_CHY"/>
    <property type="match status" value="1"/>
</dbReference>
<keyword evidence="1" id="KW-0479">Metal-binding</keyword>
<evidence type="ECO:0000256" key="1">
    <source>
        <dbReference type="ARBA" id="ARBA00022723"/>
    </source>
</evidence>
<gene>
    <name evidence="5" type="ORF">PQ472_04330</name>
</gene>
<dbReference type="RefSeq" id="WP_274261659.1">
    <property type="nucleotide sequence ID" value="NZ_CP117884.1"/>
</dbReference>
<protein>
    <submittedName>
        <fullName evidence="5">CHY zinc finger protein</fullName>
    </submittedName>
</protein>
<proteinExistence type="predicted"/>
<accession>A0ABY7WZZ3</accession>
<dbReference type="EMBL" id="CP117884">
    <property type="protein sequence ID" value="WDF83470.1"/>
    <property type="molecule type" value="Genomic_DNA"/>
</dbReference>
<evidence type="ECO:0000313" key="5">
    <source>
        <dbReference type="EMBL" id="WDF83470.1"/>
    </source>
</evidence>